<sequence>MVDKPKNLNTPENDFEFKRKFDELVNNKEPLIVVKFFAQWCYHCELINEPFKEIVSAHANVQFINVDIDVCQNTSELHKITCVPSFVFFVEGTKVLGYCGSSAELFEEHLTSFLTKKKNLPIGAPTTSQPSNPPSTLSPKRLTQNQLGARVTDDLIAVEKCRVLNMAPKYELSNVIKMGMKGYIESHVGSQMLITVMFVNKINLGSFSVSAPEDCGPKLITLYYNSKSNPNFKDILNYRHDECFEYVFKNTHTFNFNIIELAKKILTAEDLRRKARIYFTDCRSDNVQKIIIYVQNNQKNTNKTRIDALSFFMYKPDKARRRI</sequence>
<dbReference type="EnsemblMetazoa" id="HelroT166232">
    <property type="protein sequence ID" value="HelroP166232"/>
    <property type="gene ID" value="HelroG166232"/>
</dbReference>
<dbReference type="SUPFAM" id="SSF52833">
    <property type="entry name" value="Thioredoxin-like"/>
    <property type="match status" value="1"/>
</dbReference>
<name>T1EXX4_HELRO</name>
<evidence type="ECO:0000259" key="2">
    <source>
        <dbReference type="PROSITE" id="PS51532"/>
    </source>
</evidence>
<dbReference type="HOGENOM" id="CLU_072377_0_2_1"/>
<dbReference type="PANTHER" id="PTHR46115">
    <property type="entry name" value="THIOREDOXIN-LIKE PROTEIN 1"/>
    <property type="match status" value="1"/>
</dbReference>
<feature type="domain" description="PITH" evidence="2">
    <location>
        <begin position="141"/>
        <end position="323"/>
    </location>
</feature>
<dbReference type="AlphaFoldDB" id="T1EXX4"/>
<proteinExistence type="predicted"/>
<dbReference type="RefSeq" id="XP_009031461.1">
    <property type="nucleotide sequence ID" value="XM_009033213.1"/>
</dbReference>
<dbReference type="STRING" id="6412.T1EXX4"/>
<dbReference type="InterPro" id="IPR037047">
    <property type="entry name" value="PITH_dom_sf"/>
</dbReference>
<dbReference type="KEGG" id="hro:HELRODRAFT_166232"/>
<evidence type="ECO:0000313" key="4">
    <source>
        <dbReference type="EnsemblMetazoa" id="HelroP166232"/>
    </source>
</evidence>
<dbReference type="Gene3D" id="3.40.30.10">
    <property type="entry name" value="Glutaredoxin"/>
    <property type="match status" value="1"/>
</dbReference>
<dbReference type="GO" id="GO:0015035">
    <property type="term" value="F:protein-disulfide reductase activity"/>
    <property type="evidence" value="ECO:0000318"/>
    <property type="project" value="GO_Central"/>
</dbReference>
<dbReference type="InterPro" id="IPR008979">
    <property type="entry name" value="Galactose-bd-like_sf"/>
</dbReference>
<dbReference type="EMBL" id="KB097753">
    <property type="protein sequence ID" value="ESN90552.1"/>
    <property type="molecule type" value="Genomic_DNA"/>
</dbReference>
<keyword evidence="1" id="KW-1015">Disulfide bond</keyword>
<gene>
    <name evidence="4" type="primary">20201424</name>
    <name evidence="3" type="ORF">HELRODRAFT_166232</name>
</gene>
<dbReference type="InterPro" id="IPR036249">
    <property type="entry name" value="Thioredoxin-like_sf"/>
</dbReference>
<dbReference type="Pfam" id="PF00085">
    <property type="entry name" value="Thioredoxin"/>
    <property type="match status" value="1"/>
</dbReference>
<dbReference type="Proteomes" id="UP000015101">
    <property type="component" value="Unassembled WGS sequence"/>
</dbReference>
<dbReference type="CDD" id="cd02947">
    <property type="entry name" value="TRX_family"/>
    <property type="match status" value="1"/>
</dbReference>
<dbReference type="SUPFAM" id="SSF49785">
    <property type="entry name" value="Galactose-binding domain-like"/>
    <property type="match status" value="1"/>
</dbReference>
<dbReference type="PROSITE" id="PS51532">
    <property type="entry name" value="PITH"/>
    <property type="match status" value="1"/>
</dbReference>
<dbReference type="OMA" id="LPWCGSC"/>
<reference evidence="5" key="1">
    <citation type="submission" date="2012-12" db="EMBL/GenBank/DDBJ databases">
        <authorList>
            <person name="Hellsten U."/>
            <person name="Grimwood J."/>
            <person name="Chapman J.A."/>
            <person name="Shapiro H."/>
            <person name="Aerts A."/>
            <person name="Otillar R.P."/>
            <person name="Terry A.Y."/>
            <person name="Boore J.L."/>
            <person name="Simakov O."/>
            <person name="Marletaz F."/>
            <person name="Cho S.-J."/>
            <person name="Edsinger-Gonzales E."/>
            <person name="Havlak P."/>
            <person name="Kuo D.-H."/>
            <person name="Larsson T."/>
            <person name="Lv J."/>
            <person name="Arendt D."/>
            <person name="Savage R."/>
            <person name="Osoegawa K."/>
            <person name="de Jong P."/>
            <person name="Lindberg D.R."/>
            <person name="Seaver E.C."/>
            <person name="Weisblat D.A."/>
            <person name="Putnam N.H."/>
            <person name="Grigoriev I.V."/>
            <person name="Rokhsar D.S."/>
        </authorList>
    </citation>
    <scope>NUCLEOTIDE SEQUENCE</scope>
</reference>
<protein>
    <recommendedName>
        <fullName evidence="2">PITH domain-containing protein</fullName>
    </recommendedName>
</protein>
<evidence type="ECO:0000313" key="5">
    <source>
        <dbReference type="Proteomes" id="UP000015101"/>
    </source>
</evidence>
<evidence type="ECO:0000256" key="1">
    <source>
        <dbReference type="ARBA" id="ARBA00023157"/>
    </source>
</evidence>
<dbReference type="OrthoDB" id="2121326at2759"/>
<dbReference type="InParanoid" id="T1EXX4"/>
<dbReference type="CTD" id="20201424"/>
<dbReference type="eggNOG" id="KOG0908">
    <property type="taxonomic scope" value="Eukaryota"/>
</dbReference>
<dbReference type="InterPro" id="IPR013766">
    <property type="entry name" value="Thioredoxin_domain"/>
</dbReference>
<reference evidence="4" key="3">
    <citation type="submission" date="2015-06" db="UniProtKB">
        <authorList>
            <consortium name="EnsemblMetazoa"/>
        </authorList>
    </citation>
    <scope>IDENTIFICATION</scope>
</reference>
<dbReference type="Pfam" id="PF06201">
    <property type="entry name" value="PITH"/>
    <property type="match status" value="1"/>
</dbReference>
<dbReference type="EMBL" id="AMQM01002285">
    <property type="status" value="NOT_ANNOTATED_CDS"/>
    <property type="molecule type" value="Genomic_DNA"/>
</dbReference>
<reference evidence="3 5" key="2">
    <citation type="journal article" date="2013" name="Nature">
        <title>Insights into bilaterian evolution from three spiralian genomes.</title>
        <authorList>
            <person name="Simakov O."/>
            <person name="Marletaz F."/>
            <person name="Cho S.J."/>
            <person name="Edsinger-Gonzales E."/>
            <person name="Havlak P."/>
            <person name="Hellsten U."/>
            <person name="Kuo D.H."/>
            <person name="Larsson T."/>
            <person name="Lv J."/>
            <person name="Arendt D."/>
            <person name="Savage R."/>
            <person name="Osoegawa K."/>
            <person name="de Jong P."/>
            <person name="Grimwood J."/>
            <person name="Chapman J.A."/>
            <person name="Shapiro H."/>
            <person name="Aerts A."/>
            <person name="Otillar R.P."/>
            <person name="Terry A.Y."/>
            <person name="Boore J.L."/>
            <person name="Grigoriev I.V."/>
            <person name="Lindberg D.R."/>
            <person name="Seaver E.C."/>
            <person name="Weisblat D.A."/>
            <person name="Putnam N.H."/>
            <person name="Rokhsar D.S."/>
        </authorList>
    </citation>
    <scope>NUCLEOTIDE SEQUENCE</scope>
</reference>
<dbReference type="Gene3D" id="2.60.120.470">
    <property type="entry name" value="PITH domain"/>
    <property type="match status" value="1"/>
</dbReference>
<dbReference type="InterPro" id="IPR010400">
    <property type="entry name" value="PITH_dom"/>
</dbReference>
<keyword evidence="5" id="KW-1185">Reference proteome</keyword>
<dbReference type="GO" id="GO:0005829">
    <property type="term" value="C:cytosol"/>
    <property type="evidence" value="ECO:0000318"/>
    <property type="project" value="GO_Central"/>
</dbReference>
<evidence type="ECO:0000313" key="3">
    <source>
        <dbReference type="EMBL" id="ESN90552.1"/>
    </source>
</evidence>
<dbReference type="GeneID" id="20201424"/>
<accession>T1EXX4</accession>
<organism evidence="4 5">
    <name type="scientific">Helobdella robusta</name>
    <name type="common">Californian leech</name>
    <dbReference type="NCBI Taxonomy" id="6412"/>
    <lineage>
        <taxon>Eukaryota</taxon>
        <taxon>Metazoa</taxon>
        <taxon>Spiralia</taxon>
        <taxon>Lophotrochozoa</taxon>
        <taxon>Annelida</taxon>
        <taxon>Clitellata</taxon>
        <taxon>Hirudinea</taxon>
        <taxon>Rhynchobdellida</taxon>
        <taxon>Glossiphoniidae</taxon>
        <taxon>Helobdella</taxon>
    </lineage>
</organism>